<dbReference type="InterPro" id="IPR051198">
    <property type="entry name" value="BchE-like"/>
</dbReference>
<keyword evidence="10" id="KW-1185">Reference proteome</keyword>
<dbReference type="InterPro" id="IPR006158">
    <property type="entry name" value="Cobalamin-bd"/>
</dbReference>
<keyword evidence="2" id="KW-0949">S-adenosyl-L-methionine</keyword>
<dbReference type="SFLD" id="SFLDG01082">
    <property type="entry name" value="B12-binding_domain_containing"/>
    <property type="match status" value="1"/>
</dbReference>
<evidence type="ECO:0000313" key="9">
    <source>
        <dbReference type="EMBL" id="EGK02022.1"/>
    </source>
</evidence>
<dbReference type="InterPro" id="IPR007197">
    <property type="entry name" value="rSAM"/>
</dbReference>
<keyword evidence="3" id="KW-0479">Metal-binding</keyword>
<dbReference type="GO" id="GO:0003824">
    <property type="term" value="F:catalytic activity"/>
    <property type="evidence" value="ECO:0007669"/>
    <property type="project" value="InterPro"/>
</dbReference>
<dbReference type="HOGENOM" id="CLU_021572_1_0_10"/>
<dbReference type="AlphaFoldDB" id="F5ISS7"/>
<dbReference type="GO" id="GO:0046872">
    <property type="term" value="F:metal ion binding"/>
    <property type="evidence" value="ECO:0007669"/>
    <property type="project" value="UniProtKB-KW"/>
</dbReference>
<feature type="transmembrane region" description="Helical" evidence="6">
    <location>
        <begin position="12"/>
        <end position="30"/>
    </location>
</feature>
<dbReference type="PANTHER" id="PTHR43409:SF16">
    <property type="entry name" value="SLR0320 PROTEIN"/>
    <property type="match status" value="1"/>
</dbReference>
<dbReference type="InterPro" id="IPR058240">
    <property type="entry name" value="rSAM_sf"/>
</dbReference>
<reference evidence="9 10" key="1">
    <citation type="submission" date="2011-04" db="EMBL/GenBank/DDBJ databases">
        <title>The Genome Sequence of Dysgonomonas gadei ATCC BAA-286.</title>
        <authorList>
            <consortium name="The Broad Institute Genome Sequencing Platform"/>
            <person name="Earl A."/>
            <person name="Ward D."/>
            <person name="Feldgarden M."/>
            <person name="Gevers D."/>
            <person name="Pudlo N."/>
            <person name="Martens E."/>
            <person name="Allen-Vercoe E."/>
            <person name="Young S.K."/>
            <person name="Zeng Q."/>
            <person name="Gargeya S."/>
            <person name="Fitzgerald M."/>
            <person name="Haas B."/>
            <person name="Abouelleil A."/>
            <person name="Alvarado L."/>
            <person name="Arachchi H.M."/>
            <person name="Berlin A."/>
            <person name="Brown A."/>
            <person name="Chapman S.B."/>
            <person name="Chen Z."/>
            <person name="Dunbar C."/>
            <person name="Freedman E."/>
            <person name="Gearin G."/>
            <person name="Gellesch M."/>
            <person name="Goldberg J."/>
            <person name="Griggs A."/>
            <person name="Gujja S."/>
            <person name="Heiman D."/>
            <person name="Howarth C."/>
            <person name="Larson L."/>
            <person name="Lui A."/>
            <person name="MacDonald P.J.P."/>
            <person name="Mehta T."/>
            <person name="Montmayeur A."/>
            <person name="Murphy C."/>
            <person name="Neiman D."/>
            <person name="Pearson M."/>
            <person name="Priest M."/>
            <person name="Roberts A."/>
            <person name="Saif S."/>
            <person name="Shea T."/>
            <person name="Shenoy N."/>
            <person name="Sisk P."/>
            <person name="Stolte C."/>
            <person name="Sykes S."/>
            <person name="Yandava C."/>
            <person name="Wortman J."/>
            <person name="Nusbaum C."/>
            <person name="Birren B."/>
        </authorList>
    </citation>
    <scope>NUCLEOTIDE SEQUENCE [LARGE SCALE GENOMIC DNA]</scope>
    <source>
        <strain evidence="9 10">ATCC BAA-286</strain>
    </source>
</reference>
<evidence type="ECO:0000256" key="2">
    <source>
        <dbReference type="ARBA" id="ARBA00022691"/>
    </source>
</evidence>
<name>F5ISS7_9BACT</name>
<dbReference type="Pfam" id="PF13311">
    <property type="entry name" value="DUF4080"/>
    <property type="match status" value="1"/>
</dbReference>
<dbReference type="Pfam" id="PF02310">
    <property type="entry name" value="B12-binding"/>
    <property type="match status" value="1"/>
</dbReference>
<dbReference type="InterPro" id="IPR023404">
    <property type="entry name" value="rSAM_horseshoe"/>
</dbReference>
<dbReference type="Pfam" id="PF04055">
    <property type="entry name" value="Radical_SAM"/>
    <property type="match status" value="1"/>
</dbReference>
<evidence type="ECO:0000313" key="10">
    <source>
        <dbReference type="Proteomes" id="UP000004913"/>
    </source>
</evidence>
<dbReference type="PANTHER" id="PTHR43409">
    <property type="entry name" value="ANAEROBIC MAGNESIUM-PROTOPORPHYRIN IX MONOMETHYL ESTER CYCLASE-RELATED"/>
    <property type="match status" value="1"/>
</dbReference>
<keyword evidence="6" id="KW-0472">Membrane</keyword>
<keyword evidence="4" id="KW-0408">Iron</keyword>
<evidence type="ECO:0000256" key="6">
    <source>
        <dbReference type="SAM" id="Phobius"/>
    </source>
</evidence>
<dbReference type="PROSITE" id="PS51918">
    <property type="entry name" value="RADICAL_SAM"/>
    <property type="match status" value="1"/>
</dbReference>
<evidence type="ECO:0000256" key="4">
    <source>
        <dbReference type="ARBA" id="ARBA00023004"/>
    </source>
</evidence>
<dbReference type="GO" id="GO:0051536">
    <property type="term" value="F:iron-sulfur cluster binding"/>
    <property type="evidence" value="ECO:0007669"/>
    <property type="project" value="UniProtKB-KW"/>
</dbReference>
<keyword evidence="6" id="KW-0812">Transmembrane</keyword>
<dbReference type="Proteomes" id="UP000004913">
    <property type="component" value="Unassembled WGS sequence"/>
</dbReference>
<dbReference type="SFLD" id="SFLDS00029">
    <property type="entry name" value="Radical_SAM"/>
    <property type="match status" value="1"/>
</dbReference>
<dbReference type="EMBL" id="ADLV01000002">
    <property type="protein sequence ID" value="EGK02022.1"/>
    <property type="molecule type" value="Genomic_DNA"/>
</dbReference>
<keyword evidence="5" id="KW-0411">Iron-sulfur</keyword>
<dbReference type="InterPro" id="IPR006638">
    <property type="entry name" value="Elp3/MiaA/NifB-like_rSAM"/>
</dbReference>
<keyword evidence="6" id="KW-1133">Transmembrane helix</keyword>
<evidence type="ECO:0000259" key="7">
    <source>
        <dbReference type="PROSITE" id="PS51332"/>
    </source>
</evidence>
<dbReference type="InterPro" id="IPR025288">
    <property type="entry name" value="DUF4080"/>
</dbReference>
<accession>F5ISS7</accession>
<comment type="cofactor">
    <cofactor evidence="1">
        <name>[4Fe-4S] cluster</name>
        <dbReference type="ChEBI" id="CHEBI:49883"/>
    </cofactor>
</comment>
<organism evidence="9 10">
    <name type="scientific">Dysgonomonas gadei ATCC BAA-286</name>
    <dbReference type="NCBI Taxonomy" id="742766"/>
    <lineage>
        <taxon>Bacteria</taxon>
        <taxon>Pseudomonadati</taxon>
        <taxon>Bacteroidota</taxon>
        <taxon>Bacteroidia</taxon>
        <taxon>Bacteroidales</taxon>
        <taxon>Dysgonomonadaceae</taxon>
        <taxon>Dysgonomonas</taxon>
    </lineage>
</organism>
<feature type="domain" description="Radical SAM core" evidence="8">
    <location>
        <begin position="194"/>
        <end position="429"/>
    </location>
</feature>
<evidence type="ECO:0000256" key="1">
    <source>
        <dbReference type="ARBA" id="ARBA00001966"/>
    </source>
</evidence>
<dbReference type="Gene3D" id="3.40.50.280">
    <property type="entry name" value="Cobalamin-binding domain"/>
    <property type="match status" value="1"/>
</dbReference>
<dbReference type="PROSITE" id="PS51332">
    <property type="entry name" value="B12_BINDING"/>
    <property type="match status" value="1"/>
</dbReference>
<dbReference type="SUPFAM" id="SSF102114">
    <property type="entry name" value="Radical SAM enzymes"/>
    <property type="match status" value="1"/>
</dbReference>
<dbReference type="GO" id="GO:0005829">
    <property type="term" value="C:cytosol"/>
    <property type="evidence" value="ECO:0007669"/>
    <property type="project" value="TreeGrafter"/>
</dbReference>
<protein>
    <submittedName>
        <fullName evidence="9">Uncharacterized protein</fullName>
    </submittedName>
</protein>
<sequence>MSVINNEILHFSFFILNCFLCYLCFMKTILTTFNAKYIHTSLALRWLYVANKDRFDISFKEYTIKEQVGKVARELLDSDSDVIGISVYIWNVEQTRELISLLKAEKPELIIILGGPEVMYEPDFFLHNWNIDYVIGGEGEFVLGELLTAIEAGYAAEIKGVSSRDHISKVIVQADLEKLASLPSPYMLEEDREDMKNRMVYFETSRGCPYQCQYCLSSLEKGVRYYPKEYILESLGYMIDNGAKQIKFLDRTFNLNKEHTHTVFDFLIKNYRPKLSCQFEVYADLLKDETIDYLNTNLSKEFFRFEIGIQSTYEPTNIAVRRRQDFPLLARNVKKIMDGGKIDLHLDLIAGLPYETLERFIKSFNDVFSLGAKEVQLGFLKMLRGTNLRKQAAQYGYKYDEQAPYEIECNADISSQELDRIHEAEHALEKFWNSGRFPRTMNELFGIYYQGRYFELFDEIGQYYKVQNLPHRGYQLEDLFRYLHNFLLSKDIDLFECLRTDYYSNFTRRPQGFWADVMDKKQRKQLLYQIGQDRGFLSKYSLNRKIIEKQTAIDYISDNEYRLTVFIDNKRLSIPYSV</sequence>
<dbReference type="STRING" id="742766.HMPREF9455_00144"/>
<dbReference type="CDD" id="cd02068">
    <property type="entry name" value="radical_SAM_B12_BD"/>
    <property type="match status" value="1"/>
</dbReference>
<dbReference type="eggNOG" id="COG1032">
    <property type="taxonomic scope" value="Bacteria"/>
</dbReference>
<evidence type="ECO:0000259" key="8">
    <source>
        <dbReference type="PROSITE" id="PS51918"/>
    </source>
</evidence>
<evidence type="ECO:0000256" key="5">
    <source>
        <dbReference type="ARBA" id="ARBA00023014"/>
    </source>
</evidence>
<comment type="caution">
    <text evidence="9">The sequence shown here is derived from an EMBL/GenBank/DDBJ whole genome shotgun (WGS) entry which is preliminary data.</text>
</comment>
<dbReference type="GO" id="GO:0031419">
    <property type="term" value="F:cobalamin binding"/>
    <property type="evidence" value="ECO:0007669"/>
    <property type="project" value="InterPro"/>
</dbReference>
<dbReference type="SMART" id="SM00729">
    <property type="entry name" value="Elp3"/>
    <property type="match status" value="1"/>
</dbReference>
<evidence type="ECO:0000256" key="3">
    <source>
        <dbReference type="ARBA" id="ARBA00022723"/>
    </source>
</evidence>
<dbReference type="SUPFAM" id="SSF52242">
    <property type="entry name" value="Cobalamin (vitamin B12)-binding domain"/>
    <property type="match status" value="1"/>
</dbReference>
<dbReference type="InterPro" id="IPR036724">
    <property type="entry name" value="Cobalamin-bd_sf"/>
</dbReference>
<dbReference type="Gene3D" id="3.80.30.20">
    <property type="entry name" value="tm_1862 like domain"/>
    <property type="match status" value="1"/>
</dbReference>
<gene>
    <name evidence="9" type="ORF">HMPREF9455_00144</name>
</gene>
<feature type="domain" description="B12-binding" evidence="7">
    <location>
        <begin position="26"/>
        <end position="157"/>
    </location>
</feature>
<proteinExistence type="predicted"/>